<evidence type="ECO:0000256" key="5">
    <source>
        <dbReference type="RuleBase" id="RU369119"/>
    </source>
</evidence>
<dbReference type="GO" id="GO:0020037">
    <property type="term" value="F:heme binding"/>
    <property type="evidence" value="ECO:0007669"/>
    <property type="project" value="UniProtKB-UniRule"/>
</dbReference>
<organism evidence="6 7">
    <name type="scientific">Heterodermia speciosa</name>
    <dbReference type="NCBI Taxonomy" id="116794"/>
    <lineage>
        <taxon>Eukaryota</taxon>
        <taxon>Fungi</taxon>
        <taxon>Dikarya</taxon>
        <taxon>Ascomycota</taxon>
        <taxon>Pezizomycotina</taxon>
        <taxon>Lecanoromycetes</taxon>
        <taxon>OSLEUM clade</taxon>
        <taxon>Lecanoromycetidae</taxon>
        <taxon>Caliciales</taxon>
        <taxon>Physciaceae</taxon>
        <taxon>Heterodermia</taxon>
    </lineage>
</organism>
<dbReference type="EMBL" id="CAJPDS010000005">
    <property type="protein sequence ID" value="CAF9907526.1"/>
    <property type="molecule type" value="Genomic_DNA"/>
</dbReference>
<comment type="similarity">
    <text evidence="1 5">Belongs to the indoleamine 2,3-dioxygenase family.</text>
</comment>
<keyword evidence="3 4" id="KW-0408">Iron</keyword>
<dbReference type="SUPFAM" id="SSF140959">
    <property type="entry name" value="Indolic compounds 2,3-dioxygenase-like"/>
    <property type="match status" value="1"/>
</dbReference>
<dbReference type="GO" id="GO:0033754">
    <property type="term" value="F:indoleamine 2,3-dioxygenase activity"/>
    <property type="evidence" value="ECO:0007669"/>
    <property type="project" value="UniProtKB-EC"/>
</dbReference>
<comment type="function">
    <text evidence="5">Produces N-formyl-kynurenine through the oxidation of tryptophan.</text>
</comment>
<keyword evidence="7" id="KW-1185">Reference proteome</keyword>
<protein>
    <recommendedName>
        <fullName evidence="5">Indoleamine 2,3-dioxygenase</fullName>
        <ecNumber evidence="5">1.13.11.52</ecNumber>
    </recommendedName>
</protein>
<evidence type="ECO:0000256" key="1">
    <source>
        <dbReference type="ARBA" id="ARBA00007119"/>
    </source>
</evidence>
<keyword evidence="5" id="KW-0560">Oxidoreductase</keyword>
<dbReference type="GO" id="GO:0034354">
    <property type="term" value="P:'de novo' NAD+ biosynthetic process from L-tryptophan"/>
    <property type="evidence" value="ECO:0007669"/>
    <property type="project" value="TreeGrafter"/>
</dbReference>
<dbReference type="Pfam" id="PF01231">
    <property type="entry name" value="IDO"/>
    <property type="match status" value="1"/>
</dbReference>
<evidence type="ECO:0000313" key="6">
    <source>
        <dbReference type="EMBL" id="CAF9907526.1"/>
    </source>
</evidence>
<dbReference type="Proteomes" id="UP000664521">
    <property type="component" value="Unassembled WGS sequence"/>
</dbReference>
<dbReference type="EC" id="1.13.11.52" evidence="5"/>
<dbReference type="Gene3D" id="1.20.58.480">
    <property type="match status" value="1"/>
</dbReference>
<gene>
    <name evidence="6" type="ORF">HETSPECPRED_007155</name>
</gene>
<sequence length="431" mass="47392">MAPSISLEQYDVSLEHGFLPIEPPLKKLPSQYQSWESIASNLPSLISSKEIVDIGANLPLIPTATLTTTREFQRAYVLLGFIANAYLWGASKPLNRLPASIAVPFLAVARHLDIPPVATYAAENLWNFEPVDPRLGIEDPGNFRALTTFTGTKDESWFYSLPAAIEMRGRHTIPLVLEALDAVEAGNVNGVVERLGSIAAHLRELTLLLPRMYEKNSPSVFYNRIRPFLAGTTGADLPDGVFYEDGKGGGEFFKLKGPTAAQSSLFHLLDEALGVRHESTGDFLQVSNGPDHGRTRVELEQEMRNYMPAPHRRFLAVIATKATIRAFVESSTNEICLQHAYNHCLAALANYRTKHLQMVSRYIVIPSREASGFKSMVETEPGTAGRVASCEAPTGAKRVENRKPALGTGGTAPIEFLKSVRSDTRDHVLKK</sequence>
<reference evidence="6" key="1">
    <citation type="submission" date="2021-03" db="EMBL/GenBank/DDBJ databases">
        <authorList>
            <person name="Tagirdzhanova G."/>
        </authorList>
    </citation>
    <scope>NUCLEOTIDE SEQUENCE</scope>
</reference>
<name>A0A8H3EI28_9LECA</name>
<dbReference type="PANTHER" id="PTHR28657:SF5">
    <property type="entry name" value="INDOLEAMINE 2,3-DIOXYGENASE"/>
    <property type="match status" value="1"/>
</dbReference>
<keyword evidence="2 4" id="KW-0479">Metal-binding</keyword>
<dbReference type="PANTHER" id="PTHR28657">
    <property type="entry name" value="INDOLEAMINE 2,3-DIOXYGENASE"/>
    <property type="match status" value="1"/>
</dbReference>
<comment type="caution">
    <text evidence="6">The sequence shown here is derived from an EMBL/GenBank/DDBJ whole genome shotgun (WGS) entry which is preliminary data.</text>
</comment>
<evidence type="ECO:0000256" key="2">
    <source>
        <dbReference type="ARBA" id="ARBA00022723"/>
    </source>
</evidence>
<dbReference type="AlphaFoldDB" id="A0A8H3EI28"/>
<keyword evidence="4 5" id="KW-0349">Heme</keyword>
<dbReference type="OrthoDB" id="540174at2759"/>
<evidence type="ECO:0000256" key="4">
    <source>
        <dbReference type="PIRSR" id="PIRSR600898-1"/>
    </source>
</evidence>
<evidence type="ECO:0000256" key="3">
    <source>
        <dbReference type="ARBA" id="ARBA00023004"/>
    </source>
</evidence>
<accession>A0A8H3EI28</accession>
<proteinExistence type="inferred from homology"/>
<dbReference type="InterPro" id="IPR037217">
    <property type="entry name" value="Trp/Indoleamine_2_3_dOase-like"/>
</dbReference>
<dbReference type="InterPro" id="IPR000898">
    <property type="entry name" value="Indolamine_dOase"/>
</dbReference>
<dbReference type="GO" id="GO:0019441">
    <property type="term" value="P:L-tryptophan catabolic process to kynurenine"/>
    <property type="evidence" value="ECO:0007669"/>
    <property type="project" value="UniProtKB-UniRule"/>
</dbReference>
<keyword evidence="5" id="KW-0223">Dioxygenase</keyword>
<feature type="binding site" description="proximal binding residue" evidence="4">
    <location>
        <position position="355"/>
    </location>
    <ligand>
        <name>heme b</name>
        <dbReference type="ChEBI" id="CHEBI:60344"/>
    </ligand>
    <ligandPart>
        <name>Fe</name>
        <dbReference type="ChEBI" id="CHEBI:18248"/>
    </ligandPart>
</feature>
<dbReference type="GO" id="GO:0046872">
    <property type="term" value="F:metal ion binding"/>
    <property type="evidence" value="ECO:0007669"/>
    <property type="project" value="UniProtKB-UniRule"/>
</dbReference>
<evidence type="ECO:0000313" key="7">
    <source>
        <dbReference type="Proteomes" id="UP000664521"/>
    </source>
</evidence>
<comment type="catalytic activity">
    <reaction evidence="5">
        <text>L-tryptophan + O2 = N-formyl-L-kynurenine</text>
        <dbReference type="Rhea" id="RHEA:24536"/>
        <dbReference type="ChEBI" id="CHEBI:15379"/>
        <dbReference type="ChEBI" id="CHEBI:57912"/>
        <dbReference type="ChEBI" id="CHEBI:58629"/>
    </reaction>
</comment>
<dbReference type="GO" id="GO:0005737">
    <property type="term" value="C:cytoplasm"/>
    <property type="evidence" value="ECO:0007669"/>
    <property type="project" value="TreeGrafter"/>
</dbReference>